<dbReference type="EMBL" id="HAEF01015135">
    <property type="protein sequence ID" value="SBR56294.1"/>
    <property type="molecule type" value="Transcribed_RNA"/>
</dbReference>
<name>A0A1A8MIT8_9TELE</name>
<sequence length="95" mass="11025">GSHNEPDCITTELCLIIHSQQKPGRDREHIRQGGEKKVIKCLGVSERGTKRDESRLKLYERDKRCVTERRKNGEVGGIRQAEERSSVLRGRERER</sequence>
<evidence type="ECO:0000256" key="1">
    <source>
        <dbReference type="SAM" id="MobiDB-lite"/>
    </source>
</evidence>
<feature type="non-terminal residue" evidence="2">
    <location>
        <position position="95"/>
    </location>
</feature>
<proteinExistence type="predicted"/>
<evidence type="ECO:0000313" key="2">
    <source>
        <dbReference type="EMBL" id="SBR56294.1"/>
    </source>
</evidence>
<feature type="region of interest" description="Disordered" evidence="1">
    <location>
        <begin position="70"/>
        <end position="95"/>
    </location>
</feature>
<gene>
    <name evidence="2" type="primary">Nfu_g_1_001418</name>
</gene>
<reference evidence="2" key="1">
    <citation type="submission" date="2016-05" db="EMBL/GenBank/DDBJ databases">
        <authorList>
            <person name="Lavstsen T."/>
            <person name="Jespersen J.S."/>
        </authorList>
    </citation>
    <scope>NUCLEOTIDE SEQUENCE</scope>
    <source>
        <tissue evidence="2">Brain</tissue>
    </source>
</reference>
<feature type="non-terminal residue" evidence="2">
    <location>
        <position position="1"/>
    </location>
</feature>
<feature type="compositionally biased region" description="Basic and acidic residues" evidence="1">
    <location>
        <begin position="80"/>
        <end position="95"/>
    </location>
</feature>
<organism evidence="2">
    <name type="scientific">Nothobranchius pienaari</name>
    <dbReference type="NCBI Taxonomy" id="704102"/>
    <lineage>
        <taxon>Eukaryota</taxon>
        <taxon>Metazoa</taxon>
        <taxon>Chordata</taxon>
        <taxon>Craniata</taxon>
        <taxon>Vertebrata</taxon>
        <taxon>Euteleostomi</taxon>
        <taxon>Actinopterygii</taxon>
        <taxon>Neopterygii</taxon>
        <taxon>Teleostei</taxon>
        <taxon>Neoteleostei</taxon>
        <taxon>Acanthomorphata</taxon>
        <taxon>Ovalentaria</taxon>
        <taxon>Atherinomorphae</taxon>
        <taxon>Cyprinodontiformes</taxon>
        <taxon>Nothobranchiidae</taxon>
        <taxon>Nothobranchius</taxon>
    </lineage>
</organism>
<protein>
    <submittedName>
        <fullName evidence="2">Uncharacterized protein</fullName>
    </submittedName>
</protein>
<dbReference type="AlphaFoldDB" id="A0A1A8MIT8"/>
<reference evidence="2" key="2">
    <citation type="submission" date="2016-06" db="EMBL/GenBank/DDBJ databases">
        <title>The genome of a short-lived fish provides insights into sex chromosome evolution and the genetic control of aging.</title>
        <authorList>
            <person name="Reichwald K."/>
            <person name="Felder M."/>
            <person name="Petzold A."/>
            <person name="Koch P."/>
            <person name="Groth M."/>
            <person name="Platzer M."/>
        </authorList>
    </citation>
    <scope>NUCLEOTIDE SEQUENCE</scope>
    <source>
        <tissue evidence="2">Brain</tissue>
    </source>
</reference>
<accession>A0A1A8MIT8</accession>